<dbReference type="AlphaFoldDB" id="A0A4U0XA94"/>
<proteinExistence type="predicted"/>
<name>A0A4U0XA94_9PEZI</name>
<organism evidence="2 3">
    <name type="scientific">Friedmanniomyces simplex</name>
    <dbReference type="NCBI Taxonomy" id="329884"/>
    <lineage>
        <taxon>Eukaryota</taxon>
        <taxon>Fungi</taxon>
        <taxon>Dikarya</taxon>
        <taxon>Ascomycota</taxon>
        <taxon>Pezizomycotina</taxon>
        <taxon>Dothideomycetes</taxon>
        <taxon>Dothideomycetidae</taxon>
        <taxon>Mycosphaerellales</taxon>
        <taxon>Teratosphaeriaceae</taxon>
        <taxon>Friedmanniomyces</taxon>
    </lineage>
</organism>
<dbReference type="Proteomes" id="UP000309340">
    <property type="component" value="Unassembled WGS sequence"/>
</dbReference>
<evidence type="ECO:0000313" key="3">
    <source>
        <dbReference type="Proteomes" id="UP000309340"/>
    </source>
</evidence>
<comment type="caution">
    <text evidence="2">The sequence shown here is derived from an EMBL/GenBank/DDBJ whole genome shotgun (WGS) entry which is preliminary data.</text>
</comment>
<evidence type="ECO:0000313" key="2">
    <source>
        <dbReference type="EMBL" id="TKA72083.1"/>
    </source>
</evidence>
<protein>
    <submittedName>
        <fullName evidence="2">Uncharacterized protein</fullName>
    </submittedName>
</protein>
<keyword evidence="3" id="KW-1185">Reference proteome</keyword>
<dbReference type="EMBL" id="NAJQ01000610">
    <property type="protein sequence ID" value="TKA66899.1"/>
    <property type="molecule type" value="Genomic_DNA"/>
</dbReference>
<sequence>MKEHDFPLRHAHAKDRARLARVIRARSGFQYWSKEQADNLTVAPSPRTALVSSLSSVRCRDLSSGLRSRLTTTSPWASAPVLPLIHEGNHLNADLALHHSVLEALKIGARMRQEPKVTPVSPMSSVCYRDVSSGLRSRLTATSPWASAPVLPPIQGHYINAKLALHRSVPEALKIGARMRQEPKVTECLSYKYGKRFQTARASRQPPAQIERGMTFQCNEELHSGTRAGIKPAEEVAMKLELDVSL</sequence>
<reference evidence="2 3" key="1">
    <citation type="submission" date="2017-03" db="EMBL/GenBank/DDBJ databases">
        <title>Genomes of endolithic fungi from Antarctica.</title>
        <authorList>
            <person name="Coleine C."/>
            <person name="Masonjones S."/>
            <person name="Stajich J.E."/>
        </authorList>
    </citation>
    <scope>NUCLEOTIDE SEQUENCE [LARGE SCALE GENOMIC DNA]</scope>
    <source>
        <strain evidence="2 3">CCFEE 5184</strain>
    </source>
</reference>
<evidence type="ECO:0000313" key="1">
    <source>
        <dbReference type="EMBL" id="TKA66899.1"/>
    </source>
</evidence>
<gene>
    <name evidence="2" type="ORF">B0A55_08667</name>
    <name evidence="1" type="ORF">B0A55_11514</name>
</gene>
<accession>A0A4U0XA94</accession>
<dbReference type="EMBL" id="NAJQ01000324">
    <property type="protein sequence ID" value="TKA72083.1"/>
    <property type="molecule type" value="Genomic_DNA"/>
</dbReference>